<comment type="subcellular location">
    <subcellularLocation>
        <location evidence="1">Membrane</location>
    </subcellularLocation>
</comment>
<evidence type="ECO:0000256" key="2">
    <source>
        <dbReference type="ARBA" id="ARBA00022448"/>
    </source>
</evidence>
<dbReference type="InterPro" id="IPR000711">
    <property type="entry name" value="ATPase_OSCP/dsu"/>
</dbReference>
<dbReference type="AlphaFoldDB" id="A0A1F5MG40"/>
<sequence length="131" mass="14971">MKKDKNLLKIVRKLVEGCFKDGRIVEKEVVKSIKVLKTLPTTKAIFAMSEFLKELRRKERVHTMYIETAIPLSPTQVAKAKKIVEKNNKITKVLVQINPEILGGFKLKIGDEIWDESVKGKIEQVKEAIRG</sequence>
<dbReference type="GO" id="GO:0016020">
    <property type="term" value="C:membrane"/>
    <property type="evidence" value="ECO:0007669"/>
    <property type="project" value="UniProtKB-SubCell"/>
</dbReference>
<dbReference type="GO" id="GO:0046933">
    <property type="term" value="F:proton-transporting ATP synthase activity, rotational mechanism"/>
    <property type="evidence" value="ECO:0007669"/>
    <property type="project" value="InterPro"/>
</dbReference>
<organism evidence="7 8">
    <name type="scientific">Candidatus Daviesbacteria bacterium RIFCSPLOWO2_02_FULL_36_7</name>
    <dbReference type="NCBI Taxonomy" id="1797792"/>
    <lineage>
        <taxon>Bacteria</taxon>
        <taxon>Candidatus Daviesiibacteriota</taxon>
    </lineage>
</organism>
<gene>
    <name evidence="7" type="ORF">A3I48_02920</name>
</gene>
<dbReference type="PRINTS" id="PR00125">
    <property type="entry name" value="ATPASEDELTA"/>
</dbReference>
<comment type="caution">
    <text evidence="7">The sequence shown here is derived from an EMBL/GenBank/DDBJ whole genome shotgun (WGS) entry which is preliminary data.</text>
</comment>
<evidence type="ECO:0000256" key="5">
    <source>
        <dbReference type="ARBA" id="ARBA00023136"/>
    </source>
</evidence>
<evidence type="ECO:0000256" key="6">
    <source>
        <dbReference type="ARBA" id="ARBA00023310"/>
    </source>
</evidence>
<keyword evidence="2" id="KW-0813">Transport</keyword>
<reference evidence="7 8" key="1">
    <citation type="journal article" date="2016" name="Nat. Commun.">
        <title>Thousands of microbial genomes shed light on interconnected biogeochemical processes in an aquifer system.</title>
        <authorList>
            <person name="Anantharaman K."/>
            <person name="Brown C.T."/>
            <person name="Hug L.A."/>
            <person name="Sharon I."/>
            <person name="Castelle C.J."/>
            <person name="Probst A.J."/>
            <person name="Thomas B.C."/>
            <person name="Singh A."/>
            <person name="Wilkins M.J."/>
            <person name="Karaoz U."/>
            <person name="Brodie E.L."/>
            <person name="Williams K.H."/>
            <person name="Hubbard S.S."/>
            <person name="Banfield J.F."/>
        </authorList>
    </citation>
    <scope>NUCLEOTIDE SEQUENCE [LARGE SCALE GENOMIC DNA]</scope>
</reference>
<accession>A0A1F5MG40</accession>
<dbReference type="Pfam" id="PF00213">
    <property type="entry name" value="OSCP"/>
    <property type="match status" value="1"/>
</dbReference>
<evidence type="ECO:0000256" key="1">
    <source>
        <dbReference type="ARBA" id="ARBA00004370"/>
    </source>
</evidence>
<protein>
    <submittedName>
        <fullName evidence="7">Uncharacterized protein</fullName>
    </submittedName>
</protein>
<dbReference type="EMBL" id="MFDT01000069">
    <property type="protein sequence ID" value="OGE64323.1"/>
    <property type="molecule type" value="Genomic_DNA"/>
</dbReference>
<name>A0A1F5MG40_9BACT</name>
<keyword evidence="5" id="KW-0472">Membrane</keyword>
<dbReference type="Proteomes" id="UP000178859">
    <property type="component" value="Unassembled WGS sequence"/>
</dbReference>
<evidence type="ECO:0000256" key="3">
    <source>
        <dbReference type="ARBA" id="ARBA00022781"/>
    </source>
</evidence>
<proteinExistence type="predicted"/>
<evidence type="ECO:0000256" key="4">
    <source>
        <dbReference type="ARBA" id="ARBA00023065"/>
    </source>
</evidence>
<keyword evidence="4" id="KW-0406">Ion transport</keyword>
<evidence type="ECO:0000313" key="8">
    <source>
        <dbReference type="Proteomes" id="UP000178859"/>
    </source>
</evidence>
<evidence type="ECO:0000313" key="7">
    <source>
        <dbReference type="EMBL" id="OGE64323.1"/>
    </source>
</evidence>
<keyword evidence="3" id="KW-0375">Hydrogen ion transport</keyword>
<keyword evidence="6" id="KW-0066">ATP synthesis</keyword>